<gene>
    <name evidence="2" type="ORF">FHU29_001315</name>
</gene>
<keyword evidence="3" id="KW-1185">Reference proteome</keyword>
<organism evidence="2 3">
    <name type="scientific">Hoyosella altamirensis</name>
    <dbReference type="NCBI Taxonomy" id="616997"/>
    <lineage>
        <taxon>Bacteria</taxon>
        <taxon>Bacillati</taxon>
        <taxon>Actinomycetota</taxon>
        <taxon>Actinomycetes</taxon>
        <taxon>Mycobacteriales</taxon>
        <taxon>Hoyosellaceae</taxon>
        <taxon>Hoyosella</taxon>
    </lineage>
</organism>
<feature type="transmembrane region" description="Helical" evidence="1">
    <location>
        <begin position="122"/>
        <end position="144"/>
    </location>
</feature>
<name>A0A839RLP1_9ACTN</name>
<feature type="transmembrane region" description="Helical" evidence="1">
    <location>
        <begin position="44"/>
        <end position="69"/>
    </location>
</feature>
<dbReference type="RefSeq" id="WP_064442087.1">
    <property type="nucleotide sequence ID" value="NZ_BDDI01000019.1"/>
</dbReference>
<dbReference type="Proteomes" id="UP000567922">
    <property type="component" value="Unassembled WGS sequence"/>
</dbReference>
<feature type="transmembrane region" description="Helical" evidence="1">
    <location>
        <begin position="12"/>
        <end position="32"/>
    </location>
</feature>
<evidence type="ECO:0000256" key="1">
    <source>
        <dbReference type="SAM" id="Phobius"/>
    </source>
</evidence>
<evidence type="ECO:0000313" key="2">
    <source>
        <dbReference type="EMBL" id="MBB3036881.1"/>
    </source>
</evidence>
<comment type="caution">
    <text evidence="2">The sequence shown here is derived from an EMBL/GenBank/DDBJ whole genome shotgun (WGS) entry which is preliminary data.</text>
</comment>
<proteinExistence type="predicted"/>
<dbReference type="AlphaFoldDB" id="A0A839RLP1"/>
<protein>
    <submittedName>
        <fullName evidence="2">Uncharacterized protein</fullName>
    </submittedName>
</protein>
<dbReference type="EMBL" id="JACHWS010000001">
    <property type="protein sequence ID" value="MBB3036881.1"/>
    <property type="molecule type" value="Genomic_DNA"/>
</dbReference>
<keyword evidence="1" id="KW-0472">Membrane</keyword>
<feature type="transmembrane region" description="Helical" evidence="1">
    <location>
        <begin position="81"/>
        <end position="102"/>
    </location>
</feature>
<reference evidence="2 3" key="1">
    <citation type="submission" date="2020-08" db="EMBL/GenBank/DDBJ databases">
        <title>Sequencing the genomes of 1000 actinobacteria strains.</title>
        <authorList>
            <person name="Klenk H.-P."/>
        </authorList>
    </citation>
    <scope>NUCLEOTIDE SEQUENCE [LARGE SCALE GENOMIC DNA]</scope>
    <source>
        <strain evidence="2 3">DSM 45258</strain>
    </source>
</reference>
<accession>A0A839RLP1</accession>
<evidence type="ECO:0000313" key="3">
    <source>
        <dbReference type="Proteomes" id="UP000567922"/>
    </source>
</evidence>
<dbReference type="OrthoDB" id="9846796at2"/>
<sequence length="153" mass="16628">MDMKSARRWTIGMTAAPLGFTVALIPFTFLFNEVGRTSWLADAVFNWFFLLFFGAVVTVPIMIGGLITASLLPRFSRGASAAAIFVLLVSCGFAALLIYVGYADALTEPTFADDTRWTPKLSLPSAALFALPLLLLLAGNARAIRLLRRSYGM</sequence>
<keyword evidence="1" id="KW-1133">Transmembrane helix</keyword>
<keyword evidence="1" id="KW-0812">Transmembrane</keyword>